<evidence type="ECO:0000313" key="1">
    <source>
        <dbReference type="EMBL" id="NYT47127.1"/>
    </source>
</evidence>
<dbReference type="EMBL" id="JACCHS010000088">
    <property type="protein sequence ID" value="NYT47127.1"/>
    <property type="molecule type" value="Genomic_DNA"/>
</dbReference>
<dbReference type="Proteomes" id="UP000537890">
    <property type="component" value="Unassembled WGS sequence"/>
</dbReference>
<name>A0A7Z0MPD9_9GAMM</name>
<evidence type="ECO:0000313" key="2">
    <source>
        <dbReference type="Proteomes" id="UP000537890"/>
    </source>
</evidence>
<accession>A0A7Z0MPD9</accession>
<sequence>MLETLRKLIFLIIRFSHAENPGNGALAVKIFVRDSFIKYGCFVGLSDSGGTK</sequence>
<reference evidence="1 2" key="1">
    <citation type="submission" date="2020-05" db="EMBL/GenBank/DDBJ databases">
        <title>Horizontal transmission and recombination maintain forever young bacterial symbiont genomes.</title>
        <authorList>
            <person name="Russell S.L."/>
            <person name="Pepper-Tunick E."/>
            <person name="Svedberg J."/>
            <person name="Byrne A."/>
            <person name="Ruelas Castillo J."/>
            <person name="Vollmers C."/>
            <person name="Beinart R.A."/>
            <person name="Corbett-Detig R."/>
        </authorList>
    </citation>
    <scope>NUCLEOTIDE SEQUENCE [LARGE SCALE GENOMIC DNA]</scope>
    <source>
        <strain evidence="1">4727-3</strain>
    </source>
</reference>
<proteinExistence type="predicted"/>
<comment type="caution">
    <text evidence="1">The sequence shown here is derived from an EMBL/GenBank/DDBJ whole genome shotgun (WGS) entry which is preliminary data.</text>
</comment>
<protein>
    <submittedName>
        <fullName evidence="1">Uncharacterized protein</fullName>
    </submittedName>
</protein>
<gene>
    <name evidence="1" type="ORF">H0A75_05585</name>
</gene>
<dbReference type="AlphaFoldDB" id="A0A7Z0MPD9"/>
<organism evidence="1 2">
    <name type="scientific">Candidatus Methanofishera endochildressiae</name>
    <dbReference type="NCBI Taxonomy" id="2738884"/>
    <lineage>
        <taxon>Bacteria</taxon>
        <taxon>Pseudomonadati</taxon>
        <taxon>Pseudomonadota</taxon>
        <taxon>Gammaproteobacteria</taxon>
        <taxon>Candidatus Methanofishera</taxon>
    </lineage>
</organism>